<evidence type="ECO:0000256" key="3">
    <source>
        <dbReference type="ARBA" id="ARBA00023098"/>
    </source>
</evidence>
<evidence type="ECO:0000256" key="2">
    <source>
        <dbReference type="ARBA" id="ARBA00022963"/>
    </source>
</evidence>
<dbReference type="Pfam" id="PF03403">
    <property type="entry name" value="PAF-AH_p_II"/>
    <property type="match status" value="1"/>
</dbReference>
<dbReference type="AlphaFoldDB" id="A0A6I4SKK1"/>
<dbReference type="InterPro" id="IPR029058">
    <property type="entry name" value="AB_hydrolase_fold"/>
</dbReference>
<name>A0A6I4SKK1_9SPHN</name>
<evidence type="ECO:0000256" key="4">
    <source>
        <dbReference type="SAM" id="SignalP"/>
    </source>
</evidence>
<proteinExistence type="predicted"/>
<sequence>MKKRYIAVGLAGVLLAGAATTAYVVTPTVHPGQSGESPELGRTGEFAVGTELREYALPDRTRIDGWGALTGSLDEVERKVSVRIWYPAQQPSGAEALRYEHTMEPRTQVPVKVVSQGIAFDGAQPLTGEKFPLVLMSHGFGGWDTQFSNLGEHIASRGYVVASIDHADQQSEGLTDFLISFGNVLVDRTLDQRQVLDQIVSAAQSGGEPVSALIDPEHIGLIGYSMGGYGAIATAGAPYSFTNEPMANLPTAAQEQLVAATADAADIDALVAFAPWGGQPDNRAWTAESLAKINVPTLVVAGNQDDVVNYSDGVTWLFDNLIGSDRYMLVYREARHNIVGNAFEMPEDSSFTASEFLMEPVWRGERLNAINQHFVTAFLDMTLKGDTSKADYLNVPAVDSNDSNWEVAFGEQLNGTLAGDGQPEHWRGFQRRWAIGLEMYAAKAGKAGKAAASGAKASK</sequence>
<feature type="signal peptide" evidence="4">
    <location>
        <begin position="1"/>
        <end position="24"/>
    </location>
</feature>
<keyword evidence="2" id="KW-0442">Lipid degradation</keyword>
<evidence type="ECO:0000256" key="1">
    <source>
        <dbReference type="ARBA" id="ARBA00022801"/>
    </source>
</evidence>
<keyword evidence="6" id="KW-1185">Reference proteome</keyword>
<keyword evidence="1 5" id="KW-0378">Hydrolase</keyword>
<dbReference type="Gene3D" id="3.40.50.1820">
    <property type="entry name" value="alpha/beta hydrolase"/>
    <property type="match status" value="1"/>
</dbReference>
<reference evidence="5 6" key="1">
    <citation type="submission" date="2019-12" db="EMBL/GenBank/DDBJ databases">
        <title>Genomic-based taxomic classification of the family Erythrobacteraceae.</title>
        <authorList>
            <person name="Xu L."/>
        </authorList>
    </citation>
    <scope>NUCLEOTIDE SEQUENCE [LARGE SCALE GENOMIC DNA]</scope>
    <source>
        <strain evidence="5 6">JCM 17802</strain>
    </source>
</reference>
<dbReference type="SUPFAM" id="SSF53474">
    <property type="entry name" value="alpha/beta-Hydrolases"/>
    <property type="match status" value="1"/>
</dbReference>
<dbReference type="PANTHER" id="PTHR10272">
    <property type="entry name" value="PLATELET-ACTIVATING FACTOR ACETYLHYDROLASE"/>
    <property type="match status" value="1"/>
</dbReference>
<dbReference type="OrthoDB" id="9814760at2"/>
<keyword evidence="4" id="KW-0732">Signal</keyword>
<evidence type="ECO:0000313" key="6">
    <source>
        <dbReference type="Proteomes" id="UP000468943"/>
    </source>
</evidence>
<organism evidence="5 6">
    <name type="scientific">Pontixanthobacter gangjinensis</name>
    <dbReference type="NCBI Taxonomy" id="1028742"/>
    <lineage>
        <taxon>Bacteria</taxon>
        <taxon>Pseudomonadati</taxon>
        <taxon>Pseudomonadota</taxon>
        <taxon>Alphaproteobacteria</taxon>
        <taxon>Sphingomonadales</taxon>
        <taxon>Erythrobacteraceae</taxon>
        <taxon>Pontixanthobacter</taxon>
    </lineage>
</organism>
<comment type="caution">
    <text evidence="5">The sequence shown here is derived from an EMBL/GenBank/DDBJ whole genome shotgun (WGS) entry which is preliminary data.</text>
</comment>
<dbReference type="EMBL" id="WTYS01000001">
    <property type="protein sequence ID" value="MXO56299.1"/>
    <property type="molecule type" value="Genomic_DNA"/>
</dbReference>
<dbReference type="Proteomes" id="UP000468943">
    <property type="component" value="Unassembled WGS sequence"/>
</dbReference>
<keyword evidence="3" id="KW-0443">Lipid metabolism</keyword>
<gene>
    <name evidence="5" type="ORF">GRI36_05330</name>
</gene>
<protein>
    <submittedName>
        <fullName evidence="5">Dienelactone hydrolase</fullName>
    </submittedName>
</protein>
<evidence type="ECO:0000313" key="5">
    <source>
        <dbReference type="EMBL" id="MXO56299.1"/>
    </source>
</evidence>
<feature type="chain" id="PRO_5026218136" evidence="4">
    <location>
        <begin position="25"/>
        <end position="459"/>
    </location>
</feature>
<dbReference type="GO" id="GO:0016042">
    <property type="term" value="P:lipid catabolic process"/>
    <property type="evidence" value="ECO:0007669"/>
    <property type="project" value="UniProtKB-KW"/>
</dbReference>
<dbReference type="RefSeq" id="WP_160597511.1">
    <property type="nucleotide sequence ID" value="NZ_WTYS01000001.1"/>
</dbReference>
<dbReference type="PANTHER" id="PTHR10272:SF0">
    <property type="entry name" value="PLATELET-ACTIVATING FACTOR ACETYLHYDROLASE"/>
    <property type="match status" value="1"/>
</dbReference>
<accession>A0A6I4SKK1</accession>
<dbReference type="GO" id="GO:0003847">
    <property type="term" value="F:1-alkyl-2-acetylglycerophosphocholine esterase activity"/>
    <property type="evidence" value="ECO:0007669"/>
    <property type="project" value="TreeGrafter"/>
</dbReference>